<keyword evidence="2" id="KW-1185">Reference proteome</keyword>
<dbReference type="Proteomes" id="UP000242715">
    <property type="component" value="Unassembled WGS sequence"/>
</dbReference>
<dbReference type="AlphaFoldDB" id="A0A2Z6M7D0"/>
<sequence>MIRSPFSGINQSTRGSEGCCVALSNLAGFWNWNVIVGVLNEVDEQEVHKLTTIDVEEEDRVVWKFNNKCIYTMKSAYWFAMESV</sequence>
<accession>A0A2Z6M7D0</accession>
<gene>
    <name evidence="1" type="ORF">TSUD_52090</name>
</gene>
<dbReference type="OrthoDB" id="977403at2759"/>
<name>A0A2Z6M7D0_TRISU</name>
<organism evidence="1 2">
    <name type="scientific">Trifolium subterraneum</name>
    <name type="common">Subterranean clover</name>
    <dbReference type="NCBI Taxonomy" id="3900"/>
    <lineage>
        <taxon>Eukaryota</taxon>
        <taxon>Viridiplantae</taxon>
        <taxon>Streptophyta</taxon>
        <taxon>Embryophyta</taxon>
        <taxon>Tracheophyta</taxon>
        <taxon>Spermatophyta</taxon>
        <taxon>Magnoliopsida</taxon>
        <taxon>eudicotyledons</taxon>
        <taxon>Gunneridae</taxon>
        <taxon>Pentapetalae</taxon>
        <taxon>rosids</taxon>
        <taxon>fabids</taxon>
        <taxon>Fabales</taxon>
        <taxon>Fabaceae</taxon>
        <taxon>Papilionoideae</taxon>
        <taxon>50 kb inversion clade</taxon>
        <taxon>NPAAA clade</taxon>
        <taxon>Hologalegina</taxon>
        <taxon>IRL clade</taxon>
        <taxon>Trifolieae</taxon>
        <taxon>Trifolium</taxon>
    </lineage>
</organism>
<evidence type="ECO:0000313" key="2">
    <source>
        <dbReference type="Proteomes" id="UP000242715"/>
    </source>
</evidence>
<proteinExistence type="predicted"/>
<dbReference type="EMBL" id="DF973178">
    <property type="protein sequence ID" value="GAU18098.1"/>
    <property type="molecule type" value="Genomic_DNA"/>
</dbReference>
<reference evidence="2" key="1">
    <citation type="journal article" date="2017" name="Front. Plant Sci.">
        <title>Climate Clever Clovers: New Paradigm to Reduce the Environmental Footprint of Ruminants by Breeding Low Methanogenic Forages Utilizing Haplotype Variation.</title>
        <authorList>
            <person name="Kaur P."/>
            <person name="Appels R."/>
            <person name="Bayer P.E."/>
            <person name="Keeble-Gagnere G."/>
            <person name="Wang J."/>
            <person name="Hirakawa H."/>
            <person name="Shirasawa K."/>
            <person name="Vercoe P."/>
            <person name="Stefanova K."/>
            <person name="Durmic Z."/>
            <person name="Nichols P."/>
            <person name="Revell C."/>
            <person name="Isobe S.N."/>
            <person name="Edwards D."/>
            <person name="Erskine W."/>
        </authorList>
    </citation>
    <scope>NUCLEOTIDE SEQUENCE [LARGE SCALE GENOMIC DNA]</scope>
    <source>
        <strain evidence="2">cv. Daliak</strain>
    </source>
</reference>
<evidence type="ECO:0000313" key="1">
    <source>
        <dbReference type="EMBL" id="GAU18098.1"/>
    </source>
</evidence>
<protein>
    <submittedName>
        <fullName evidence="1">Uncharacterized protein</fullName>
    </submittedName>
</protein>